<dbReference type="SUPFAM" id="SSF50952">
    <property type="entry name" value="Soluble quinoprotein glucose dehydrogenase"/>
    <property type="match status" value="1"/>
</dbReference>
<dbReference type="InterPro" id="IPR011041">
    <property type="entry name" value="Quinoprot_gluc/sorb_DH_b-prop"/>
</dbReference>
<organism evidence="3 4">
    <name type="scientific">Rhodococcus opacus (strain B4)</name>
    <dbReference type="NCBI Taxonomy" id="632772"/>
    <lineage>
        <taxon>Bacteria</taxon>
        <taxon>Bacillati</taxon>
        <taxon>Actinomycetota</taxon>
        <taxon>Actinomycetes</taxon>
        <taxon>Mycobacteriales</taxon>
        <taxon>Nocardiaceae</taxon>
        <taxon>Rhodococcus</taxon>
    </lineage>
</organism>
<dbReference type="PATRIC" id="fig|632772.20.peg.2292"/>
<feature type="domain" description="Glucose/Sorbosone dehydrogenase" evidence="2">
    <location>
        <begin position="74"/>
        <end position="368"/>
    </location>
</feature>
<name>C1B219_RHOOB</name>
<dbReference type="InterPro" id="IPR011042">
    <property type="entry name" value="6-blade_b-propeller_TolB-like"/>
</dbReference>
<accession>C1B219</accession>
<dbReference type="EMBL" id="AP011115">
    <property type="protein sequence ID" value="BAH50443.1"/>
    <property type="molecule type" value="Genomic_DNA"/>
</dbReference>
<dbReference type="HOGENOM" id="CLU_012253_0_0_11"/>
<evidence type="ECO:0000259" key="2">
    <source>
        <dbReference type="Pfam" id="PF07995"/>
    </source>
</evidence>
<evidence type="ECO:0000256" key="1">
    <source>
        <dbReference type="SAM" id="MobiDB-lite"/>
    </source>
</evidence>
<dbReference type="Pfam" id="PF07995">
    <property type="entry name" value="GSDH"/>
    <property type="match status" value="1"/>
</dbReference>
<feature type="region of interest" description="Disordered" evidence="1">
    <location>
        <begin position="361"/>
        <end position="382"/>
    </location>
</feature>
<reference evidence="3 4" key="1">
    <citation type="submission" date="2009-03" db="EMBL/GenBank/DDBJ databases">
        <title>Comparison of the complete genome sequences of Rhodococcus erythropolis PR4 and Rhodococcus opacus B4.</title>
        <authorList>
            <person name="Takarada H."/>
            <person name="Sekine M."/>
            <person name="Hosoyama A."/>
            <person name="Yamada R."/>
            <person name="Fujisawa T."/>
            <person name="Omata S."/>
            <person name="Shimizu A."/>
            <person name="Tsukatani N."/>
            <person name="Tanikawa S."/>
            <person name="Fujita N."/>
            <person name="Harayama S."/>
        </authorList>
    </citation>
    <scope>NUCLEOTIDE SEQUENCE [LARGE SCALE GENOMIC DNA]</scope>
    <source>
        <strain evidence="3 4">B4</strain>
    </source>
</reference>
<dbReference type="InterPro" id="IPR012938">
    <property type="entry name" value="Glc/Sorbosone_DH"/>
</dbReference>
<gene>
    <name evidence="3" type="ordered locus">ROP_21960</name>
</gene>
<evidence type="ECO:0000313" key="4">
    <source>
        <dbReference type="Proteomes" id="UP000002212"/>
    </source>
</evidence>
<protein>
    <recommendedName>
        <fullName evidence="2">Glucose/Sorbosone dehydrogenase domain-containing protein</fullName>
    </recommendedName>
</protein>
<sequence>MREDALPLTWGRMDSVRSRDGRTSMGQRLFAATAALVVVACAACQSEGSSAQVSTATAAAAPSAGEPAVIAADLDVPWGIAFLPDGTAVVAERDSGAIRHLRSDGRAAVIGEVPGVTAQGESGLLGLAVSPNYATDRTIYAYLTTGDDNRVVSLRFDGTSLGEPAPILTGIPAGSIHDGGRIAFGPDGKLYVTTGEAGDRPLAQDPSSLGGKILRIDPDGSVPADNPTPGSPVWSLGHRNVQGLAWDGAGRLWATEFGANTWDELNLIEPGGNYGWPEVEGRAGEAGFVDPAIQWSTGEASPSGLAFHDGALWVAALRGERLWRIPVGGDGALGDPQSLFEGEFGRLRTVVATPDGALWFSTSNRDGRGDPGESDDRIVRVP</sequence>
<dbReference type="Gene3D" id="2.120.10.30">
    <property type="entry name" value="TolB, C-terminal domain"/>
    <property type="match status" value="1"/>
</dbReference>
<dbReference type="STRING" id="632772.ROP_21960"/>
<evidence type="ECO:0000313" key="3">
    <source>
        <dbReference type="EMBL" id="BAH50443.1"/>
    </source>
</evidence>
<dbReference type="KEGG" id="rop:ROP_21960"/>
<dbReference type="PANTHER" id="PTHR19328:SF13">
    <property type="entry name" value="HIPL1 PROTEIN"/>
    <property type="match status" value="1"/>
</dbReference>
<dbReference type="Proteomes" id="UP000002212">
    <property type="component" value="Chromosome"/>
</dbReference>
<dbReference type="AlphaFoldDB" id="C1B219"/>
<proteinExistence type="predicted"/>
<feature type="compositionally biased region" description="Basic and acidic residues" evidence="1">
    <location>
        <begin position="365"/>
        <end position="382"/>
    </location>
</feature>
<dbReference type="PANTHER" id="PTHR19328">
    <property type="entry name" value="HEDGEHOG-INTERACTING PROTEIN"/>
    <property type="match status" value="1"/>
</dbReference>